<dbReference type="EMBL" id="JN116823">
    <property type="protein sequence ID" value="AEV51908.1"/>
    <property type="molecule type" value="Genomic_DNA"/>
</dbReference>
<keyword evidence="2" id="KW-1185">Reference proteome</keyword>
<dbReference type="Proteomes" id="UP000005427">
    <property type="component" value="Segment"/>
</dbReference>
<organism evidence="1 2">
    <name type="scientific">Rhodococcus phage REQ2</name>
    <dbReference type="NCBI Taxonomy" id="1109713"/>
    <lineage>
        <taxon>Viruses</taxon>
        <taxon>Duplodnaviria</taxon>
        <taxon>Heunggongvirae</taxon>
        <taxon>Uroviricota</taxon>
        <taxon>Caudoviricetes</taxon>
        <taxon>Caudoviricetes incertae sedis</taxon>
        <taxon>Melbournevirus</taxon>
        <taxon>Melbournevirus REQ2</taxon>
    </lineage>
</organism>
<protein>
    <submittedName>
        <fullName evidence="1">Uncharacterized protein</fullName>
    </submittedName>
</protein>
<name>G9FGZ7_9CAUD</name>
<proteinExistence type="predicted"/>
<evidence type="ECO:0000313" key="2">
    <source>
        <dbReference type="Proteomes" id="UP000005427"/>
    </source>
</evidence>
<dbReference type="GeneID" id="11541300"/>
<dbReference type="RefSeq" id="YP_005087098.1">
    <property type="nucleotide sequence ID" value="NC_016652.1"/>
</dbReference>
<evidence type="ECO:0000313" key="1">
    <source>
        <dbReference type="EMBL" id="AEV51908.1"/>
    </source>
</evidence>
<dbReference type="KEGG" id="vg:11541300"/>
<reference evidence="1 2" key="1">
    <citation type="submission" date="2011-06" db="EMBL/GenBank/DDBJ databases">
        <title>Two lysogenic phages can combine to generate a single lytic phage.</title>
        <authorList>
            <person name="Petrovski S."/>
        </authorList>
    </citation>
    <scope>NUCLEOTIDE SEQUENCE [LARGE SCALE GENOMIC DNA]</scope>
</reference>
<accession>G9FGZ7</accession>
<sequence>MPPTPAGFSPWQQVGSHEYARARQDGLPTYRTEFTHDDRFETAFFIAHYRSRP</sequence>